<name>A0A165IMB1_XYLHT</name>
<dbReference type="Pfam" id="PF00076">
    <property type="entry name" value="RRM_1"/>
    <property type="match status" value="1"/>
</dbReference>
<accession>A0A165IMB1</accession>
<dbReference type="GeneID" id="28899860"/>
<keyword evidence="1 2" id="KW-0694">RNA-binding</keyword>
<dbReference type="GO" id="GO:0005634">
    <property type="term" value="C:nucleus"/>
    <property type="evidence" value="ECO:0007669"/>
    <property type="project" value="TreeGrafter"/>
</dbReference>
<dbReference type="InterPro" id="IPR012677">
    <property type="entry name" value="Nucleotide-bd_a/b_plait_sf"/>
</dbReference>
<dbReference type="OMA" id="ASGMNHE"/>
<dbReference type="InterPro" id="IPR000504">
    <property type="entry name" value="RRM_dom"/>
</dbReference>
<dbReference type="GO" id="GO:0005737">
    <property type="term" value="C:cytoplasm"/>
    <property type="evidence" value="ECO:0007669"/>
    <property type="project" value="TreeGrafter"/>
</dbReference>
<dbReference type="InterPro" id="IPR050374">
    <property type="entry name" value="RRT5_SRSF_SR"/>
</dbReference>
<organism evidence="4 5">
    <name type="scientific">Xylona heveae (strain CBS 132557 / TC161)</name>
    <dbReference type="NCBI Taxonomy" id="1328760"/>
    <lineage>
        <taxon>Eukaryota</taxon>
        <taxon>Fungi</taxon>
        <taxon>Dikarya</taxon>
        <taxon>Ascomycota</taxon>
        <taxon>Pezizomycotina</taxon>
        <taxon>Xylonomycetes</taxon>
        <taxon>Xylonales</taxon>
        <taxon>Xylonaceae</taxon>
        <taxon>Xylona</taxon>
    </lineage>
</organism>
<evidence type="ECO:0000259" key="3">
    <source>
        <dbReference type="PROSITE" id="PS50102"/>
    </source>
</evidence>
<dbReference type="SUPFAM" id="SSF54928">
    <property type="entry name" value="RNA-binding domain, RBD"/>
    <property type="match status" value="2"/>
</dbReference>
<dbReference type="Proteomes" id="UP000076632">
    <property type="component" value="Unassembled WGS sequence"/>
</dbReference>
<evidence type="ECO:0000313" key="4">
    <source>
        <dbReference type="EMBL" id="KZF25101.1"/>
    </source>
</evidence>
<dbReference type="PANTHER" id="PTHR23003">
    <property type="entry name" value="RNA RECOGNITION MOTIF RRM DOMAIN CONTAINING PROTEIN"/>
    <property type="match status" value="1"/>
</dbReference>
<gene>
    <name evidence="4" type="ORF">L228DRAFT_265579</name>
</gene>
<dbReference type="GO" id="GO:0003729">
    <property type="term" value="F:mRNA binding"/>
    <property type="evidence" value="ECO:0007669"/>
    <property type="project" value="TreeGrafter"/>
</dbReference>
<dbReference type="InParanoid" id="A0A165IMB1"/>
<dbReference type="GO" id="GO:1990904">
    <property type="term" value="C:ribonucleoprotein complex"/>
    <property type="evidence" value="ECO:0007669"/>
    <property type="project" value="TreeGrafter"/>
</dbReference>
<sequence length="383" mass="40645">MANNGSTPGLAKAKEEDYFLGVSGLVTAILATQLPPRFKWQDLKDHIRKITPRIGANSVHVPVLPTGQSQGVGIVRIRGKDEAEKVYVFLSTHPCDGSMLQVKMCPASATNQAPSGGTCPPPISSMNPGAFSPVSRPSMAAFQPEPAKNVYIVNPTMDATPLAVPMNHPEVALGRTPFYGPQYAAPPLSPGNFAFQPALLGHPFPPRMADPVPYATPQPFVVPPAAIPYLVPGPAYPAGMSGPIYANATDGTPVNVSHGAVRTESTSVFIGNLSYEARWQDIKCLMERVGSVQKCNLITDSKTGKSRGCATVSFGLAQEAEQAIATFHDTTFMNRKIIVRADKEASSLTTGGRVRGSNPAVVYPLSQQPVIANGSTNLRPAIY</sequence>
<proteinExistence type="predicted"/>
<reference evidence="4 5" key="1">
    <citation type="journal article" date="2016" name="Fungal Biol.">
        <title>The genome of Xylona heveae provides a window into fungal endophytism.</title>
        <authorList>
            <person name="Gazis R."/>
            <person name="Kuo A."/>
            <person name="Riley R."/>
            <person name="LaButti K."/>
            <person name="Lipzen A."/>
            <person name="Lin J."/>
            <person name="Amirebrahimi M."/>
            <person name="Hesse C.N."/>
            <person name="Spatafora J.W."/>
            <person name="Henrissat B."/>
            <person name="Hainaut M."/>
            <person name="Grigoriev I.V."/>
            <person name="Hibbett D.S."/>
        </authorList>
    </citation>
    <scope>NUCLEOTIDE SEQUENCE [LARGE SCALE GENOMIC DNA]</scope>
    <source>
        <strain evidence="4 5">TC161</strain>
    </source>
</reference>
<dbReference type="Gene3D" id="3.30.70.330">
    <property type="match status" value="2"/>
</dbReference>
<dbReference type="STRING" id="1328760.A0A165IMB1"/>
<dbReference type="EMBL" id="KV407455">
    <property type="protein sequence ID" value="KZF25101.1"/>
    <property type="molecule type" value="Genomic_DNA"/>
</dbReference>
<dbReference type="OrthoDB" id="1049195at2759"/>
<keyword evidence="5" id="KW-1185">Reference proteome</keyword>
<evidence type="ECO:0000313" key="5">
    <source>
        <dbReference type="Proteomes" id="UP000076632"/>
    </source>
</evidence>
<dbReference type="InterPro" id="IPR035979">
    <property type="entry name" value="RBD_domain_sf"/>
</dbReference>
<evidence type="ECO:0000256" key="1">
    <source>
        <dbReference type="ARBA" id="ARBA00022884"/>
    </source>
</evidence>
<evidence type="ECO:0000256" key="2">
    <source>
        <dbReference type="PROSITE-ProRule" id="PRU00176"/>
    </source>
</evidence>
<protein>
    <recommendedName>
        <fullName evidence="3">RRM domain-containing protein</fullName>
    </recommendedName>
</protein>
<feature type="domain" description="RRM" evidence="3">
    <location>
        <begin position="266"/>
        <end position="344"/>
    </location>
</feature>
<dbReference type="RefSeq" id="XP_018190656.1">
    <property type="nucleotide sequence ID" value="XM_018334723.1"/>
</dbReference>
<dbReference type="AlphaFoldDB" id="A0A165IMB1"/>
<dbReference type="PANTHER" id="PTHR23003:SF3">
    <property type="entry name" value="FI21236P1-RELATED"/>
    <property type="match status" value="1"/>
</dbReference>
<dbReference type="PROSITE" id="PS50102">
    <property type="entry name" value="RRM"/>
    <property type="match status" value="1"/>
</dbReference>
<dbReference type="SMART" id="SM00360">
    <property type="entry name" value="RRM"/>
    <property type="match status" value="2"/>
</dbReference>